<keyword evidence="2" id="KW-1185">Reference proteome</keyword>
<evidence type="ECO:0000313" key="1">
    <source>
        <dbReference type="EMBL" id="KAJ8685312.1"/>
    </source>
</evidence>
<dbReference type="EMBL" id="CM056741">
    <property type="protein sequence ID" value="KAJ8685312.1"/>
    <property type="molecule type" value="Genomic_DNA"/>
</dbReference>
<gene>
    <name evidence="1" type="ORF">QAD02_021105</name>
</gene>
<dbReference type="Proteomes" id="UP001239111">
    <property type="component" value="Chromosome 1"/>
</dbReference>
<accession>A0ACC2PPH1</accession>
<organism evidence="1 2">
    <name type="scientific">Eretmocerus hayati</name>
    <dbReference type="NCBI Taxonomy" id="131215"/>
    <lineage>
        <taxon>Eukaryota</taxon>
        <taxon>Metazoa</taxon>
        <taxon>Ecdysozoa</taxon>
        <taxon>Arthropoda</taxon>
        <taxon>Hexapoda</taxon>
        <taxon>Insecta</taxon>
        <taxon>Pterygota</taxon>
        <taxon>Neoptera</taxon>
        <taxon>Endopterygota</taxon>
        <taxon>Hymenoptera</taxon>
        <taxon>Apocrita</taxon>
        <taxon>Proctotrupomorpha</taxon>
        <taxon>Chalcidoidea</taxon>
        <taxon>Aphelinidae</taxon>
        <taxon>Aphelininae</taxon>
        <taxon>Eretmocerus</taxon>
    </lineage>
</organism>
<evidence type="ECO:0000313" key="2">
    <source>
        <dbReference type="Proteomes" id="UP001239111"/>
    </source>
</evidence>
<name>A0ACC2PPH1_9HYME</name>
<reference evidence="1" key="1">
    <citation type="submission" date="2023-04" db="EMBL/GenBank/DDBJ databases">
        <title>A chromosome-level genome assembly of the parasitoid wasp Eretmocerus hayati.</title>
        <authorList>
            <person name="Zhong Y."/>
            <person name="Liu S."/>
            <person name="Liu Y."/>
        </authorList>
    </citation>
    <scope>NUCLEOTIDE SEQUENCE</scope>
    <source>
        <strain evidence="1">ZJU_SS_LIU_2023</strain>
    </source>
</reference>
<protein>
    <submittedName>
        <fullName evidence="1">Uncharacterized protein</fullName>
    </submittedName>
</protein>
<sequence>MLMNGFERHYINTFAYDSFIQLLYMGCEDRVNLRNYFCQRRVSDFVRCLLKLVENDTHSLDDAHRDRNRLLHPLALTVTETQVNCVIALPDLINSCLGNNASIICERNVCRCYQNDDDHNNIFTLNCDTARMILTDVGKGLMQLQESANMFFDVSITTCEVCNSTKLTKKMMSAPILMIGTQDLFLSQNSHVKSVPPESLQYTARALTSLD</sequence>
<comment type="caution">
    <text evidence="1">The sequence shown here is derived from an EMBL/GenBank/DDBJ whole genome shotgun (WGS) entry which is preliminary data.</text>
</comment>
<proteinExistence type="predicted"/>